<keyword evidence="3" id="KW-0378">Hydrolase</keyword>
<evidence type="ECO:0000313" key="3">
    <source>
        <dbReference type="EMBL" id="KAK4040623.1"/>
    </source>
</evidence>
<keyword evidence="1" id="KW-0732">Signal</keyword>
<feature type="domain" description="Asl1-like glycosyl hydrolase catalytic" evidence="2">
    <location>
        <begin position="35"/>
        <end position="279"/>
    </location>
</feature>
<evidence type="ECO:0000259" key="2">
    <source>
        <dbReference type="Pfam" id="PF11790"/>
    </source>
</evidence>
<name>A0AAN6PGN5_9PEZI</name>
<evidence type="ECO:0000256" key="1">
    <source>
        <dbReference type="SAM" id="SignalP"/>
    </source>
</evidence>
<dbReference type="Pfam" id="PF11790">
    <property type="entry name" value="Glyco_hydro_cc"/>
    <property type="match status" value="1"/>
</dbReference>
<dbReference type="PANTHER" id="PTHR34154:SF3">
    <property type="entry name" value="ALKALI-SENSITIVE LINKAGE PROTEIN 1"/>
    <property type="match status" value="1"/>
</dbReference>
<gene>
    <name evidence="3" type="ORF">C8A01DRAFT_35387</name>
</gene>
<proteinExistence type="predicted"/>
<dbReference type="InterPro" id="IPR024655">
    <property type="entry name" value="Asl1_glyco_hydro_catalytic"/>
</dbReference>
<dbReference type="AlphaFoldDB" id="A0AAN6PGN5"/>
<protein>
    <submittedName>
        <fullName evidence="3">Glycosyl hydrolase catalytic core-domain-containing protein</fullName>
    </submittedName>
</protein>
<sequence>MRHSPRFALLGLLSTPALSAKSPKRGLVAVGNKDWPQDDAIFVREDSPISWYYNFHWNVSDTYASLPQDQVEYVPMMWGGGVNDTDFLTNMTEMIKPSSGAGRRNITHVMGFNLPDQPYEYGGSEMTPADAARAWVHNLLPLREKFGVKLGLPVVGDPRGGWVDPFLKNCSALNEDKACEFDFVPLHAFGHFGILKDRVGSFASAFPDVPLWVVEYGYNDQNLSTTQDYFNQSLAFLEDSKDVARYSWFGSFRSTVSNVGPNMAMLDPWGNLTDIGSWYLGGEATGKAAMPNDTPRTNACSAEHPCTGSDDKNAGVGLSSGRGLGLWSAAASGLVLLLL</sequence>
<dbReference type="Proteomes" id="UP001303115">
    <property type="component" value="Unassembled WGS sequence"/>
</dbReference>
<feature type="chain" id="PRO_5042885991" evidence="1">
    <location>
        <begin position="20"/>
        <end position="339"/>
    </location>
</feature>
<dbReference type="Gene3D" id="3.20.20.80">
    <property type="entry name" value="Glycosidases"/>
    <property type="match status" value="1"/>
</dbReference>
<keyword evidence="4" id="KW-1185">Reference proteome</keyword>
<dbReference type="PANTHER" id="PTHR34154">
    <property type="entry name" value="ALKALI-SENSITIVE LINKAGE PROTEIN 1"/>
    <property type="match status" value="1"/>
</dbReference>
<feature type="signal peptide" evidence="1">
    <location>
        <begin position="1"/>
        <end position="19"/>
    </location>
</feature>
<accession>A0AAN6PGN5</accession>
<evidence type="ECO:0000313" key="4">
    <source>
        <dbReference type="Proteomes" id="UP001303115"/>
    </source>
</evidence>
<dbReference type="SUPFAM" id="SSF51445">
    <property type="entry name" value="(Trans)glycosidases"/>
    <property type="match status" value="1"/>
</dbReference>
<dbReference type="EMBL" id="MU854373">
    <property type="protein sequence ID" value="KAK4040623.1"/>
    <property type="molecule type" value="Genomic_DNA"/>
</dbReference>
<dbReference type="GO" id="GO:0016787">
    <property type="term" value="F:hydrolase activity"/>
    <property type="evidence" value="ECO:0007669"/>
    <property type="project" value="UniProtKB-KW"/>
</dbReference>
<reference evidence="4" key="1">
    <citation type="journal article" date="2023" name="Mol. Phylogenet. Evol.">
        <title>Genome-scale phylogeny and comparative genomics of the fungal order Sordariales.</title>
        <authorList>
            <person name="Hensen N."/>
            <person name="Bonometti L."/>
            <person name="Westerberg I."/>
            <person name="Brannstrom I.O."/>
            <person name="Guillou S."/>
            <person name="Cros-Aarteil S."/>
            <person name="Calhoun S."/>
            <person name="Haridas S."/>
            <person name="Kuo A."/>
            <person name="Mondo S."/>
            <person name="Pangilinan J."/>
            <person name="Riley R."/>
            <person name="LaButti K."/>
            <person name="Andreopoulos B."/>
            <person name="Lipzen A."/>
            <person name="Chen C."/>
            <person name="Yan M."/>
            <person name="Daum C."/>
            <person name="Ng V."/>
            <person name="Clum A."/>
            <person name="Steindorff A."/>
            <person name="Ohm R.A."/>
            <person name="Martin F."/>
            <person name="Silar P."/>
            <person name="Natvig D.O."/>
            <person name="Lalanne C."/>
            <person name="Gautier V."/>
            <person name="Ament-Velasquez S.L."/>
            <person name="Kruys A."/>
            <person name="Hutchinson M.I."/>
            <person name="Powell A.J."/>
            <person name="Barry K."/>
            <person name="Miller A.N."/>
            <person name="Grigoriev I.V."/>
            <person name="Debuchy R."/>
            <person name="Gladieux P."/>
            <person name="Hiltunen Thoren M."/>
            <person name="Johannesson H."/>
        </authorList>
    </citation>
    <scope>NUCLEOTIDE SEQUENCE [LARGE SCALE GENOMIC DNA]</scope>
    <source>
        <strain evidence="4">CBS 284.82</strain>
    </source>
</reference>
<dbReference type="GO" id="GO:0009277">
    <property type="term" value="C:fungal-type cell wall"/>
    <property type="evidence" value="ECO:0007669"/>
    <property type="project" value="TreeGrafter"/>
</dbReference>
<dbReference type="GO" id="GO:0071966">
    <property type="term" value="P:fungal-type cell wall polysaccharide metabolic process"/>
    <property type="evidence" value="ECO:0007669"/>
    <property type="project" value="TreeGrafter"/>
</dbReference>
<organism evidence="3 4">
    <name type="scientific">Parachaetomium inaequale</name>
    <dbReference type="NCBI Taxonomy" id="2588326"/>
    <lineage>
        <taxon>Eukaryota</taxon>
        <taxon>Fungi</taxon>
        <taxon>Dikarya</taxon>
        <taxon>Ascomycota</taxon>
        <taxon>Pezizomycotina</taxon>
        <taxon>Sordariomycetes</taxon>
        <taxon>Sordariomycetidae</taxon>
        <taxon>Sordariales</taxon>
        <taxon>Chaetomiaceae</taxon>
        <taxon>Parachaetomium</taxon>
    </lineage>
</organism>
<dbReference type="InterPro" id="IPR017853">
    <property type="entry name" value="GH"/>
</dbReference>
<dbReference type="InterPro" id="IPR053183">
    <property type="entry name" value="ASL1"/>
</dbReference>
<comment type="caution">
    <text evidence="3">The sequence shown here is derived from an EMBL/GenBank/DDBJ whole genome shotgun (WGS) entry which is preliminary data.</text>
</comment>